<accession>A0A210PY57</accession>
<evidence type="ECO:0000256" key="7">
    <source>
        <dbReference type="ARBA" id="ARBA00023065"/>
    </source>
</evidence>
<proteinExistence type="predicted"/>
<evidence type="ECO:0000256" key="8">
    <source>
        <dbReference type="ARBA" id="ARBA00023136"/>
    </source>
</evidence>
<evidence type="ECO:0000313" key="11">
    <source>
        <dbReference type="EMBL" id="OWF41428.1"/>
    </source>
</evidence>
<protein>
    <submittedName>
        <fullName evidence="11">Leucine-rich repeat-containing protein 26</fullName>
    </submittedName>
</protein>
<evidence type="ECO:0000256" key="6">
    <source>
        <dbReference type="ARBA" id="ARBA00022989"/>
    </source>
</evidence>
<dbReference type="Pfam" id="PF13855">
    <property type="entry name" value="LRR_8"/>
    <property type="match status" value="1"/>
</dbReference>
<evidence type="ECO:0000256" key="1">
    <source>
        <dbReference type="ARBA" id="ARBA00004162"/>
    </source>
</evidence>
<dbReference type="InterPro" id="IPR001611">
    <property type="entry name" value="Leu-rich_rpt"/>
</dbReference>
<keyword evidence="5" id="KW-0732">Signal</keyword>
<dbReference type="Gene3D" id="3.80.10.10">
    <property type="entry name" value="Ribonuclease Inhibitor"/>
    <property type="match status" value="1"/>
</dbReference>
<evidence type="ECO:0000256" key="3">
    <source>
        <dbReference type="ARBA" id="ARBA00022475"/>
    </source>
</evidence>
<gene>
    <name evidence="11" type="ORF">KP79_PYT02200</name>
</gene>
<dbReference type="Proteomes" id="UP000242188">
    <property type="component" value="Unassembled WGS sequence"/>
</dbReference>
<evidence type="ECO:0000256" key="10">
    <source>
        <dbReference type="ARBA" id="ARBA00023303"/>
    </source>
</evidence>
<keyword evidence="4" id="KW-0812">Transmembrane</keyword>
<dbReference type="InterPro" id="IPR051432">
    <property type="entry name" value="KCNMA1_auxiliary"/>
</dbReference>
<dbReference type="PANTHER" id="PTHR46473:SF10">
    <property type="entry name" value="LD45603P-RELATED"/>
    <property type="match status" value="1"/>
</dbReference>
<keyword evidence="7" id="KW-0406">Ion transport</keyword>
<name>A0A210PY57_MIZYE</name>
<keyword evidence="12" id="KW-1185">Reference proteome</keyword>
<evidence type="ECO:0000313" key="12">
    <source>
        <dbReference type="Proteomes" id="UP000242188"/>
    </source>
</evidence>
<keyword evidence="10" id="KW-0407">Ion channel</keyword>
<dbReference type="GO" id="GO:0034220">
    <property type="term" value="P:monoatomic ion transmembrane transport"/>
    <property type="evidence" value="ECO:0007669"/>
    <property type="project" value="UniProtKB-KW"/>
</dbReference>
<keyword evidence="6" id="KW-1133">Transmembrane helix</keyword>
<dbReference type="PANTHER" id="PTHR46473">
    <property type="entry name" value="GH08155P"/>
    <property type="match status" value="1"/>
</dbReference>
<organism evidence="11 12">
    <name type="scientific">Mizuhopecten yessoensis</name>
    <name type="common">Japanese scallop</name>
    <name type="synonym">Patinopecten yessoensis</name>
    <dbReference type="NCBI Taxonomy" id="6573"/>
    <lineage>
        <taxon>Eukaryota</taxon>
        <taxon>Metazoa</taxon>
        <taxon>Spiralia</taxon>
        <taxon>Lophotrochozoa</taxon>
        <taxon>Mollusca</taxon>
        <taxon>Bivalvia</taxon>
        <taxon>Autobranchia</taxon>
        <taxon>Pteriomorphia</taxon>
        <taxon>Pectinida</taxon>
        <taxon>Pectinoidea</taxon>
        <taxon>Pectinidae</taxon>
        <taxon>Mizuhopecten</taxon>
    </lineage>
</organism>
<evidence type="ECO:0000256" key="5">
    <source>
        <dbReference type="ARBA" id="ARBA00022729"/>
    </source>
</evidence>
<sequence>MKTAKAIDVILMVATIQTVYGHLHVRLEGTLSMLPDGSSSSHILASHTNAITNVDIPCASDVRCRCKASASGGVVADCSDSNISVIPDFSSNVTDILLQRNNIKYLKIEGDQVASSILYLDISENKLEKIIGDPFQPMEALKHLDLSHNFLQYTSSVFSNNVFHGLKSLTYLNLKCNNHNDRVRSDNLTYPVSIGNITTLKTCLLDGVDQTGFTGDFKNLTKLESLDLEGHTGVCVLPI</sequence>
<reference evidence="11 12" key="1">
    <citation type="journal article" date="2017" name="Nat. Ecol. Evol.">
        <title>Scallop genome provides insights into evolution of bilaterian karyotype and development.</title>
        <authorList>
            <person name="Wang S."/>
            <person name="Zhang J."/>
            <person name="Jiao W."/>
            <person name="Li J."/>
            <person name="Xun X."/>
            <person name="Sun Y."/>
            <person name="Guo X."/>
            <person name="Huan P."/>
            <person name="Dong B."/>
            <person name="Zhang L."/>
            <person name="Hu X."/>
            <person name="Sun X."/>
            <person name="Wang J."/>
            <person name="Zhao C."/>
            <person name="Wang Y."/>
            <person name="Wang D."/>
            <person name="Huang X."/>
            <person name="Wang R."/>
            <person name="Lv J."/>
            <person name="Li Y."/>
            <person name="Zhang Z."/>
            <person name="Liu B."/>
            <person name="Lu W."/>
            <person name="Hui Y."/>
            <person name="Liang J."/>
            <person name="Zhou Z."/>
            <person name="Hou R."/>
            <person name="Li X."/>
            <person name="Liu Y."/>
            <person name="Li H."/>
            <person name="Ning X."/>
            <person name="Lin Y."/>
            <person name="Zhao L."/>
            <person name="Xing Q."/>
            <person name="Dou J."/>
            <person name="Li Y."/>
            <person name="Mao J."/>
            <person name="Guo H."/>
            <person name="Dou H."/>
            <person name="Li T."/>
            <person name="Mu C."/>
            <person name="Jiang W."/>
            <person name="Fu Q."/>
            <person name="Fu X."/>
            <person name="Miao Y."/>
            <person name="Liu J."/>
            <person name="Yu Q."/>
            <person name="Li R."/>
            <person name="Liao H."/>
            <person name="Li X."/>
            <person name="Kong Y."/>
            <person name="Jiang Z."/>
            <person name="Chourrout D."/>
            <person name="Li R."/>
            <person name="Bao Z."/>
        </authorList>
    </citation>
    <scope>NUCLEOTIDE SEQUENCE [LARGE SCALE GENOMIC DNA]</scope>
    <source>
        <strain evidence="11 12">PY_sf001</strain>
    </source>
</reference>
<comment type="caution">
    <text evidence="11">The sequence shown here is derived from an EMBL/GenBank/DDBJ whole genome shotgun (WGS) entry which is preliminary data.</text>
</comment>
<keyword evidence="9" id="KW-1015">Disulfide bond</keyword>
<keyword evidence="8" id="KW-0472">Membrane</keyword>
<dbReference type="GO" id="GO:0005886">
    <property type="term" value="C:plasma membrane"/>
    <property type="evidence" value="ECO:0007669"/>
    <property type="project" value="UniProtKB-SubCell"/>
</dbReference>
<dbReference type="OrthoDB" id="1526598at2759"/>
<keyword evidence="3" id="KW-1003">Cell membrane</keyword>
<dbReference type="STRING" id="6573.A0A210PY57"/>
<dbReference type="AlphaFoldDB" id="A0A210PY57"/>
<evidence type="ECO:0000256" key="2">
    <source>
        <dbReference type="ARBA" id="ARBA00022448"/>
    </source>
</evidence>
<comment type="subcellular location">
    <subcellularLocation>
        <location evidence="1">Cell membrane</location>
        <topology evidence="1">Single-pass membrane protein</topology>
    </subcellularLocation>
</comment>
<keyword evidence="2" id="KW-0813">Transport</keyword>
<evidence type="ECO:0000256" key="9">
    <source>
        <dbReference type="ARBA" id="ARBA00023157"/>
    </source>
</evidence>
<evidence type="ECO:0000256" key="4">
    <source>
        <dbReference type="ARBA" id="ARBA00022692"/>
    </source>
</evidence>
<dbReference type="SUPFAM" id="SSF52058">
    <property type="entry name" value="L domain-like"/>
    <property type="match status" value="1"/>
</dbReference>
<dbReference type="EMBL" id="NEDP02005396">
    <property type="protein sequence ID" value="OWF41428.1"/>
    <property type="molecule type" value="Genomic_DNA"/>
</dbReference>
<dbReference type="InterPro" id="IPR032675">
    <property type="entry name" value="LRR_dom_sf"/>
</dbReference>